<accession>A0A1S8A715</accession>
<dbReference type="OrthoDB" id="3485856at2759"/>
<feature type="region of interest" description="Disordered" evidence="1">
    <location>
        <begin position="138"/>
        <end position="172"/>
    </location>
</feature>
<dbReference type="STRING" id="77044.A0A1S8A715"/>
<gene>
    <name evidence="2" type="ORF">SAMD00023353_1101620</name>
</gene>
<dbReference type="EMBL" id="DF977456">
    <property type="protein sequence ID" value="GAW25705.1"/>
    <property type="molecule type" value="Genomic_DNA"/>
</dbReference>
<protein>
    <submittedName>
        <fullName evidence="2">Uncharacterized protein</fullName>
    </submittedName>
</protein>
<evidence type="ECO:0000313" key="2">
    <source>
        <dbReference type="EMBL" id="GAW25705.1"/>
    </source>
</evidence>
<proteinExistence type="predicted"/>
<keyword evidence="3" id="KW-1185">Reference proteome</keyword>
<dbReference type="Proteomes" id="UP000054516">
    <property type="component" value="Unassembled WGS sequence"/>
</dbReference>
<organism evidence="2">
    <name type="scientific">Rosellinia necatrix</name>
    <name type="common">White root-rot fungus</name>
    <dbReference type="NCBI Taxonomy" id="77044"/>
    <lineage>
        <taxon>Eukaryota</taxon>
        <taxon>Fungi</taxon>
        <taxon>Dikarya</taxon>
        <taxon>Ascomycota</taxon>
        <taxon>Pezizomycotina</taxon>
        <taxon>Sordariomycetes</taxon>
        <taxon>Xylariomycetidae</taxon>
        <taxon>Xylariales</taxon>
        <taxon>Xylariaceae</taxon>
        <taxon>Rosellinia</taxon>
    </lineage>
</organism>
<feature type="compositionally biased region" description="Basic and acidic residues" evidence="1">
    <location>
        <begin position="138"/>
        <end position="158"/>
    </location>
</feature>
<dbReference type="AlphaFoldDB" id="A0A1S8A715"/>
<sequence>MRAMYLAERRNEKRLYQKYLAEEIDESYSYPDDDQNETGEALFLMWRARVGRNGQVNAVCVQNEKFRDEHGNPVKSVSLRLSLHDFLCKGIVNSQAGRFEAPLLDIASDELNDSLRETLRYYRQERNMVQKRKAEEEIERRLQEAAQKKSKKEQEPRTPPDVPDQRPGILGRIRKHGRLVSARFG</sequence>
<reference evidence="2" key="1">
    <citation type="submission" date="2016-03" db="EMBL/GenBank/DDBJ databases">
        <title>Draft genome sequence of Rosellinia necatrix.</title>
        <authorList>
            <person name="Kanematsu S."/>
        </authorList>
    </citation>
    <scope>NUCLEOTIDE SEQUENCE [LARGE SCALE GENOMIC DNA]</scope>
    <source>
        <strain evidence="2">W97</strain>
    </source>
</reference>
<evidence type="ECO:0000256" key="1">
    <source>
        <dbReference type="SAM" id="MobiDB-lite"/>
    </source>
</evidence>
<evidence type="ECO:0000313" key="3">
    <source>
        <dbReference type="Proteomes" id="UP000054516"/>
    </source>
</evidence>
<name>A0A1S8A715_ROSNE</name>